<dbReference type="PANTHER" id="PTHR11056">
    <property type="entry name" value="HOMOGENTISATE 1,2-DIOXYGENASE"/>
    <property type="match status" value="1"/>
</dbReference>
<evidence type="ECO:0000256" key="5">
    <source>
        <dbReference type="ARBA" id="ARBA00022964"/>
    </source>
</evidence>
<dbReference type="Pfam" id="PF04209">
    <property type="entry name" value="HgmA_C"/>
    <property type="match status" value="1"/>
</dbReference>
<feature type="binding site" evidence="9">
    <location>
        <position position="367"/>
    </location>
    <ligand>
        <name>homogentisate</name>
        <dbReference type="ChEBI" id="CHEBI:16169"/>
    </ligand>
</feature>
<feature type="active site" description="Proton acceptor" evidence="9">
    <location>
        <position position="288"/>
    </location>
</feature>
<sequence length="432" mass="47713">MSIVSNGYQSGFGNEFVSEAIAGTVPVGRNSPQRVAHGLYAEQLSGTAFTAPRHENRRSWLYRIRPAAMHGTFVPFAQSYFHNDFGDGPVTPDQLRWSPLPLPQQPTDFVEGLFTMAGNGSPQAQTGIGVHLYAADRDMHGRWFYDADGELLIVPQQGGLHIETELGVLDVVPHEIALIPRGVRFRVALPDGPSRGYVCENFGAMMKLPDLGPIGSNGLANPRDFLAPHAAYEDAEGDFELIAKFQGHLWRAPIDHSPIDVVGWHGNYAPYKYDLRRHNTIGSISYDHPDPSIFLVLHSPGEHEGVSNMDFVIFPPRILAMQDTFRPPWFHRNVASEFMGLIHGAYDAKAEGFAPGGCSLHNSFTGHGPDAATFEKASAADTSKPDYIRDTMAFMFESRAVIRPTAQAIDAAHRQREYQACWQGLRKNFSAT</sequence>
<comment type="cofactor">
    <cofactor evidence="1 9">
        <name>Fe cation</name>
        <dbReference type="ChEBI" id="CHEBI:24875"/>
    </cofactor>
</comment>
<feature type="domain" description="Homogentisate 1,2-dioxygenase N-terminal" evidence="12">
    <location>
        <begin position="8"/>
        <end position="275"/>
    </location>
</feature>
<evidence type="ECO:0000259" key="11">
    <source>
        <dbReference type="Pfam" id="PF04209"/>
    </source>
</evidence>
<protein>
    <recommendedName>
        <fullName evidence="9 10">Homogentisate 1,2-dioxygenase</fullName>
        <shortName evidence="9">HGDO</shortName>
        <ecNumber evidence="9 10">1.13.11.5</ecNumber>
    </recommendedName>
    <alternativeName>
        <fullName evidence="9">Homogentisate oxygenase</fullName>
    </alternativeName>
    <alternativeName>
        <fullName evidence="9">Homogentisic acid oxidase</fullName>
    </alternativeName>
    <alternativeName>
        <fullName evidence="9">Homogentisicase</fullName>
    </alternativeName>
</protein>
<dbReference type="RefSeq" id="WP_380020821.1">
    <property type="nucleotide sequence ID" value="NZ_JBHSHD010000008.1"/>
</dbReference>
<accession>A0ABV9QUS6</accession>
<evidence type="ECO:0000256" key="10">
    <source>
        <dbReference type="NCBIfam" id="TIGR01015"/>
    </source>
</evidence>
<keyword evidence="7 9" id="KW-0408">Iron</keyword>
<dbReference type="InterPro" id="IPR046452">
    <property type="entry name" value="HgmA_N"/>
</dbReference>
<dbReference type="Pfam" id="PF20510">
    <property type="entry name" value="HgmA_N"/>
    <property type="match status" value="1"/>
</dbReference>
<comment type="catalytic activity">
    <reaction evidence="9">
        <text>homogentisate + O2 = 4-maleylacetoacetate + H(+)</text>
        <dbReference type="Rhea" id="RHEA:15449"/>
        <dbReference type="ChEBI" id="CHEBI:15378"/>
        <dbReference type="ChEBI" id="CHEBI:15379"/>
        <dbReference type="ChEBI" id="CHEBI:16169"/>
        <dbReference type="ChEBI" id="CHEBI:17105"/>
        <dbReference type="EC" id="1.13.11.5"/>
    </reaction>
</comment>
<comment type="similarity">
    <text evidence="2 9">Belongs to the homogentisate dioxygenase family.</text>
</comment>
<evidence type="ECO:0000256" key="6">
    <source>
        <dbReference type="ARBA" id="ARBA00023002"/>
    </source>
</evidence>
<dbReference type="InterPro" id="IPR022950">
    <property type="entry name" value="Homogentis_dOase_bac"/>
</dbReference>
<feature type="domain" description="Homogentisate 1,2-dioxygenase C-terminal" evidence="11">
    <location>
        <begin position="277"/>
        <end position="429"/>
    </location>
</feature>
<organism evidence="13 14">
    <name type="scientific">Dokdonella ginsengisoli</name>
    <dbReference type="NCBI Taxonomy" id="363846"/>
    <lineage>
        <taxon>Bacteria</taxon>
        <taxon>Pseudomonadati</taxon>
        <taxon>Pseudomonadota</taxon>
        <taxon>Gammaproteobacteria</taxon>
        <taxon>Lysobacterales</taxon>
        <taxon>Rhodanobacteraceae</taxon>
        <taxon>Dokdonella</taxon>
    </lineage>
</organism>
<reference evidence="14" key="1">
    <citation type="journal article" date="2019" name="Int. J. Syst. Evol. Microbiol.">
        <title>The Global Catalogue of Microorganisms (GCM) 10K type strain sequencing project: providing services to taxonomists for standard genome sequencing and annotation.</title>
        <authorList>
            <consortium name="The Broad Institute Genomics Platform"/>
            <consortium name="The Broad Institute Genome Sequencing Center for Infectious Disease"/>
            <person name="Wu L."/>
            <person name="Ma J."/>
        </authorList>
    </citation>
    <scope>NUCLEOTIDE SEQUENCE [LARGE SCALE GENOMIC DNA]</scope>
    <source>
        <strain evidence="14">CCUG 30340</strain>
    </source>
</reference>
<dbReference type="EC" id="1.13.11.5" evidence="9 10"/>
<comment type="caution">
    <text evidence="13">The sequence shown here is derived from an EMBL/GenBank/DDBJ whole genome shotgun (WGS) entry which is preliminary data.</text>
</comment>
<evidence type="ECO:0000313" key="14">
    <source>
        <dbReference type="Proteomes" id="UP001595886"/>
    </source>
</evidence>
<evidence type="ECO:0000256" key="3">
    <source>
        <dbReference type="ARBA" id="ARBA00022723"/>
    </source>
</evidence>
<dbReference type="PANTHER" id="PTHR11056:SF0">
    <property type="entry name" value="HOMOGENTISATE 1,2-DIOXYGENASE"/>
    <property type="match status" value="1"/>
</dbReference>
<keyword evidence="8 9" id="KW-0585">Phenylalanine catabolism</keyword>
<dbReference type="EMBL" id="JBHSHD010000008">
    <property type="protein sequence ID" value="MFC4820796.1"/>
    <property type="molecule type" value="Genomic_DNA"/>
</dbReference>
<dbReference type="InterPro" id="IPR011051">
    <property type="entry name" value="RmlC_Cupin_sf"/>
</dbReference>
<keyword evidence="3 9" id="KW-0479">Metal-binding</keyword>
<evidence type="ECO:0000256" key="4">
    <source>
        <dbReference type="ARBA" id="ARBA00022878"/>
    </source>
</evidence>
<name>A0ABV9QUS6_9GAMM</name>
<proteinExistence type="inferred from homology"/>
<keyword evidence="4 9" id="KW-0828">Tyrosine catabolism</keyword>
<evidence type="ECO:0000256" key="8">
    <source>
        <dbReference type="ARBA" id="ARBA00023232"/>
    </source>
</evidence>
<dbReference type="InterPro" id="IPR005708">
    <property type="entry name" value="Homogentis_dOase"/>
</dbReference>
<dbReference type="NCBIfam" id="TIGR01015">
    <property type="entry name" value="hmgA"/>
    <property type="match status" value="1"/>
</dbReference>
<evidence type="ECO:0000256" key="7">
    <source>
        <dbReference type="ARBA" id="ARBA00023004"/>
    </source>
</evidence>
<dbReference type="InterPro" id="IPR046451">
    <property type="entry name" value="HgmA_C"/>
</dbReference>
<comment type="subunit">
    <text evidence="9">Hexamer; dimer of trimers.</text>
</comment>
<dbReference type="InterPro" id="IPR014710">
    <property type="entry name" value="RmlC-like_jellyroll"/>
</dbReference>
<comment type="pathway">
    <text evidence="9">Amino-acid degradation; L-phenylalanine degradation; acetoacetate and fumarate from L-phenylalanine: step 4/6.</text>
</comment>
<dbReference type="SUPFAM" id="SSF51182">
    <property type="entry name" value="RmlC-like cupins"/>
    <property type="match status" value="1"/>
</dbReference>
<comment type="function">
    <text evidence="9">Involved in the catabolism of homogentisate (2,5-dihydroxyphenylacetate or 2,5-OH-PhAc), a central intermediate in the degradation of phenylalanine and tyrosine. Catalyzes the oxidative ring cleavage of the aromatic ring of homogentisate to yield maleylacetoacetate.</text>
</comment>
<dbReference type="Gene3D" id="2.60.120.10">
    <property type="entry name" value="Jelly Rolls"/>
    <property type="match status" value="1"/>
</dbReference>
<comment type="caution">
    <text evidence="9">Lacks conserved residue(s) required for the propagation of feature annotation.</text>
</comment>
<keyword evidence="6 9" id="KW-0560">Oxidoreductase</keyword>
<keyword evidence="14" id="KW-1185">Reference proteome</keyword>
<evidence type="ECO:0000256" key="1">
    <source>
        <dbReference type="ARBA" id="ARBA00001962"/>
    </source>
</evidence>
<evidence type="ECO:0000256" key="9">
    <source>
        <dbReference type="HAMAP-Rule" id="MF_00334"/>
    </source>
</evidence>
<dbReference type="Proteomes" id="UP001595886">
    <property type="component" value="Unassembled WGS sequence"/>
</dbReference>
<dbReference type="GO" id="GO:0004411">
    <property type="term" value="F:homogentisate 1,2-dioxygenase activity"/>
    <property type="evidence" value="ECO:0007669"/>
    <property type="project" value="UniProtKB-EC"/>
</dbReference>
<evidence type="ECO:0000256" key="2">
    <source>
        <dbReference type="ARBA" id="ARBA00007757"/>
    </source>
</evidence>
<keyword evidence="5 9" id="KW-0223">Dioxygenase</keyword>
<dbReference type="HAMAP" id="MF_00334">
    <property type="entry name" value="Homogentis_dioxygen"/>
    <property type="match status" value="1"/>
</dbReference>
<gene>
    <name evidence="9 13" type="primary">hmgA</name>
    <name evidence="13" type="ORF">ACFO6Q_10700</name>
</gene>
<evidence type="ECO:0000259" key="12">
    <source>
        <dbReference type="Pfam" id="PF20510"/>
    </source>
</evidence>
<evidence type="ECO:0000313" key="13">
    <source>
        <dbReference type="EMBL" id="MFC4820796.1"/>
    </source>
</evidence>
<dbReference type="CDD" id="cd07000">
    <property type="entry name" value="cupin_HGO_N"/>
    <property type="match status" value="1"/>
</dbReference>